<dbReference type="RefSeq" id="WP_321396682.1">
    <property type="nucleotide sequence ID" value="NZ_CP139487.1"/>
</dbReference>
<organism evidence="3 4">
    <name type="scientific">Peredibacter starrii</name>
    <dbReference type="NCBI Taxonomy" id="28202"/>
    <lineage>
        <taxon>Bacteria</taxon>
        <taxon>Pseudomonadati</taxon>
        <taxon>Bdellovibrionota</taxon>
        <taxon>Bacteriovoracia</taxon>
        <taxon>Bacteriovoracales</taxon>
        <taxon>Bacteriovoracaceae</taxon>
        <taxon>Peredibacter</taxon>
    </lineage>
</organism>
<keyword evidence="1" id="KW-0732">Signal</keyword>
<feature type="chain" id="PRO_5043455594" evidence="1">
    <location>
        <begin position="22"/>
        <end position="299"/>
    </location>
</feature>
<dbReference type="AlphaFoldDB" id="A0AAX4HQS9"/>
<gene>
    <name evidence="3" type="ORF">SOO65_02965</name>
</gene>
<proteinExistence type="predicted"/>
<sequence length="299" mass="33886">MMFKTLFFIFALVLTAKSAISAVNARWLTVTAVSIDDGKTRLLFDPAWTRPSFKHWTGISKLTSDEALVKAVLEKNQLTKIDAVFASHSHFDHVIDAPLAAKLGNGIFYVDESSERIAKAYKDPAIKTQRYKAEEKIKVGDFTITPLTRGHAKILHMFAFLPGPVPEDCSLSFFDYHEGETWFYLVEHPEGVILVDQGSKAHPEILKKHTTKVDVLFQGVANRKNDEDIVEGHAKTYQPKIFIPLHFDNFFKDFNDGKWSELPGAKLDEILAKVKKAYPTMQVDRPEYGKSMTVLEIKR</sequence>
<dbReference type="PANTHER" id="PTHR43546">
    <property type="entry name" value="UPF0173 METAL-DEPENDENT HYDROLASE MJ1163-RELATED"/>
    <property type="match status" value="1"/>
</dbReference>
<dbReference type="PANTHER" id="PTHR43546:SF3">
    <property type="entry name" value="UPF0173 METAL-DEPENDENT HYDROLASE MJ1163"/>
    <property type="match status" value="1"/>
</dbReference>
<feature type="signal peptide" evidence="1">
    <location>
        <begin position="1"/>
        <end position="21"/>
    </location>
</feature>
<dbReference type="Proteomes" id="UP001324634">
    <property type="component" value="Chromosome"/>
</dbReference>
<reference evidence="3 4" key="1">
    <citation type="submission" date="2023-11" db="EMBL/GenBank/DDBJ databases">
        <title>Peredibacter starrii A3.12.</title>
        <authorList>
            <person name="Mitchell R.J."/>
        </authorList>
    </citation>
    <scope>NUCLEOTIDE SEQUENCE [LARGE SCALE GENOMIC DNA]</scope>
    <source>
        <strain evidence="3 4">A3.12</strain>
    </source>
</reference>
<dbReference type="Pfam" id="PF12706">
    <property type="entry name" value="Lactamase_B_2"/>
    <property type="match status" value="1"/>
</dbReference>
<dbReference type="KEGG" id="psti:SOO65_02965"/>
<protein>
    <submittedName>
        <fullName evidence="3">MBL fold metallo-hydrolase</fullName>
    </submittedName>
</protein>
<evidence type="ECO:0000259" key="2">
    <source>
        <dbReference type="SMART" id="SM00849"/>
    </source>
</evidence>
<dbReference type="SMART" id="SM00849">
    <property type="entry name" value="Lactamase_B"/>
    <property type="match status" value="1"/>
</dbReference>
<dbReference type="InterPro" id="IPR036866">
    <property type="entry name" value="RibonucZ/Hydroxyglut_hydro"/>
</dbReference>
<dbReference type="EMBL" id="CP139487">
    <property type="protein sequence ID" value="WPU65698.1"/>
    <property type="molecule type" value="Genomic_DNA"/>
</dbReference>
<evidence type="ECO:0000256" key="1">
    <source>
        <dbReference type="SAM" id="SignalP"/>
    </source>
</evidence>
<keyword evidence="4" id="KW-1185">Reference proteome</keyword>
<accession>A0AAX4HQS9</accession>
<dbReference type="CDD" id="cd06262">
    <property type="entry name" value="metallo-hydrolase-like_MBL-fold"/>
    <property type="match status" value="1"/>
</dbReference>
<evidence type="ECO:0000313" key="4">
    <source>
        <dbReference type="Proteomes" id="UP001324634"/>
    </source>
</evidence>
<feature type="domain" description="Metallo-beta-lactamase" evidence="2">
    <location>
        <begin position="29"/>
        <end position="233"/>
    </location>
</feature>
<name>A0AAX4HQS9_9BACT</name>
<dbReference type="InterPro" id="IPR001279">
    <property type="entry name" value="Metallo-B-lactamas"/>
</dbReference>
<dbReference type="SUPFAM" id="SSF56281">
    <property type="entry name" value="Metallo-hydrolase/oxidoreductase"/>
    <property type="match status" value="1"/>
</dbReference>
<dbReference type="InterPro" id="IPR050114">
    <property type="entry name" value="UPF0173_UPF0282_UlaG_hydrolase"/>
</dbReference>
<dbReference type="Gene3D" id="3.60.15.10">
    <property type="entry name" value="Ribonuclease Z/Hydroxyacylglutathione hydrolase-like"/>
    <property type="match status" value="1"/>
</dbReference>
<evidence type="ECO:0000313" key="3">
    <source>
        <dbReference type="EMBL" id="WPU65698.1"/>
    </source>
</evidence>